<keyword evidence="4" id="KW-0456">Lyase</keyword>
<evidence type="ECO:0000313" key="7">
    <source>
        <dbReference type="EMBL" id="KKN78901.1"/>
    </source>
</evidence>
<dbReference type="CDD" id="cd00609">
    <property type="entry name" value="AAT_like"/>
    <property type="match status" value="1"/>
</dbReference>
<dbReference type="GO" id="GO:0030170">
    <property type="term" value="F:pyridoxal phosphate binding"/>
    <property type="evidence" value="ECO:0007669"/>
    <property type="project" value="InterPro"/>
</dbReference>
<comment type="caution">
    <text evidence="7">The sequence shown here is derived from an EMBL/GenBank/DDBJ whole genome shotgun (WGS) entry which is preliminary data.</text>
</comment>
<protein>
    <recommendedName>
        <fullName evidence="2">cysteine-S-conjugate beta-lyase</fullName>
        <ecNumber evidence="2">4.4.1.13</ecNumber>
    </recommendedName>
</protein>
<dbReference type="Gene3D" id="3.40.640.10">
    <property type="entry name" value="Type I PLP-dependent aspartate aminotransferase-like (Major domain)"/>
    <property type="match status" value="1"/>
</dbReference>
<comment type="cofactor">
    <cofactor evidence="1">
        <name>pyridoxal 5'-phosphate</name>
        <dbReference type="ChEBI" id="CHEBI:597326"/>
    </cofactor>
</comment>
<name>A0A0F9VZR9_9ZZZZ</name>
<dbReference type="EC" id="4.4.1.13" evidence="2"/>
<feature type="domain" description="Aminotransferase class I/classII large" evidence="6">
    <location>
        <begin position="46"/>
        <end position="393"/>
    </location>
</feature>
<reference evidence="7" key="1">
    <citation type="journal article" date="2015" name="Nature">
        <title>Complex archaea that bridge the gap between prokaryotes and eukaryotes.</title>
        <authorList>
            <person name="Spang A."/>
            <person name="Saw J.H."/>
            <person name="Jorgensen S.L."/>
            <person name="Zaremba-Niedzwiedzka K."/>
            <person name="Martijn J."/>
            <person name="Lind A.E."/>
            <person name="van Eijk R."/>
            <person name="Schleper C."/>
            <person name="Guy L."/>
            <person name="Ettema T.J."/>
        </authorList>
    </citation>
    <scope>NUCLEOTIDE SEQUENCE</scope>
</reference>
<evidence type="ECO:0000256" key="3">
    <source>
        <dbReference type="ARBA" id="ARBA00022898"/>
    </source>
</evidence>
<dbReference type="InterPro" id="IPR027619">
    <property type="entry name" value="C-S_lyase_PatB-like"/>
</dbReference>
<sequence length="402" mass="45784">MPSSKYQFNQVLERKGTNAMSVEGYRGYLFDPEEDLSGKYSEEDFIKMWVADMEFAIAPEIINAMKKRLEHPLLGYSMVADPSYALSFQQWCVDRYQWKFNLEHLVHAKGVIPALYDLIGYICKPDEKVLIVTPSYAFFKHGADYNGIELVCSDLKEDHGAFRMDMDDIKKKASDEKCVLAVFCNPHNPTGRLWSKKELVAFGEVCLENGLTIISDEIHCDLLRKDKLFTPLASLFPNSDKIITCMAPSKTFNLAGNLFANIIIPNDALRIKYNEHYLPVENPLSVVAAKSAYSEGHAWLIELTDYLDANFKYLKEQLDEYLPHAKFTIPEATYLAWVDVSSYFTDNENLTLYFARNAGVLLEGGNMFVANADGYIRLNLACPRVILEEGLRRVIQAILEKK</sequence>
<dbReference type="InterPro" id="IPR015422">
    <property type="entry name" value="PyrdxlP-dep_Trfase_small"/>
</dbReference>
<dbReference type="PANTHER" id="PTHR43525">
    <property type="entry name" value="PROTEIN MALY"/>
    <property type="match status" value="1"/>
</dbReference>
<dbReference type="GO" id="GO:0047804">
    <property type="term" value="F:cysteine-S-conjugate beta-lyase activity"/>
    <property type="evidence" value="ECO:0007669"/>
    <property type="project" value="UniProtKB-EC"/>
</dbReference>
<proteinExistence type="inferred from homology"/>
<dbReference type="NCBIfam" id="TIGR04350">
    <property type="entry name" value="C_S_lyase_PatB"/>
    <property type="match status" value="1"/>
</dbReference>
<dbReference type="SUPFAM" id="SSF53383">
    <property type="entry name" value="PLP-dependent transferases"/>
    <property type="match status" value="1"/>
</dbReference>
<evidence type="ECO:0000259" key="6">
    <source>
        <dbReference type="Pfam" id="PF00155"/>
    </source>
</evidence>
<dbReference type="Gene3D" id="3.90.1150.10">
    <property type="entry name" value="Aspartate Aminotransferase, domain 1"/>
    <property type="match status" value="1"/>
</dbReference>
<dbReference type="Pfam" id="PF00155">
    <property type="entry name" value="Aminotran_1_2"/>
    <property type="match status" value="1"/>
</dbReference>
<evidence type="ECO:0000256" key="4">
    <source>
        <dbReference type="ARBA" id="ARBA00023239"/>
    </source>
</evidence>
<comment type="similarity">
    <text evidence="5">Belongs to the class-II pyridoxal-phosphate-dependent aminotransferase family. MalY/PatB cystathionine beta-lyase subfamily.</text>
</comment>
<dbReference type="AlphaFoldDB" id="A0A0F9VZR9"/>
<evidence type="ECO:0000256" key="5">
    <source>
        <dbReference type="ARBA" id="ARBA00037974"/>
    </source>
</evidence>
<dbReference type="PANTHER" id="PTHR43525:SF1">
    <property type="entry name" value="PROTEIN MALY"/>
    <property type="match status" value="1"/>
</dbReference>
<accession>A0A0F9VZR9</accession>
<evidence type="ECO:0000256" key="1">
    <source>
        <dbReference type="ARBA" id="ARBA00001933"/>
    </source>
</evidence>
<dbReference type="InterPro" id="IPR004839">
    <property type="entry name" value="Aminotransferase_I/II_large"/>
</dbReference>
<organism evidence="7">
    <name type="scientific">marine sediment metagenome</name>
    <dbReference type="NCBI Taxonomy" id="412755"/>
    <lineage>
        <taxon>unclassified sequences</taxon>
        <taxon>metagenomes</taxon>
        <taxon>ecological metagenomes</taxon>
    </lineage>
</organism>
<dbReference type="InterPro" id="IPR051798">
    <property type="entry name" value="Class-II_PLP-Dep_Aminotrans"/>
</dbReference>
<gene>
    <name evidence="7" type="ORF">LCGC14_0345220</name>
</gene>
<evidence type="ECO:0000256" key="2">
    <source>
        <dbReference type="ARBA" id="ARBA00012224"/>
    </source>
</evidence>
<keyword evidence="3" id="KW-0663">Pyridoxal phosphate</keyword>
<dbReference type="InterPro" id="IPR015421">
    <property type="entry name" value="PyrdxlP-dep_Trfase_major"/>
</dbReference>
<dbReference type="InterPro" id="IPR015424">
    <property type="entry name" value="PyrdxlP-dep_Trfase"/>
</dbReference>
<dbReference type="EMBL" id="LAZR01000255">
    <property type="protein sequence ID" value="KKN78901.1"/>
    <property type="molecule type" value="Genomic_DNA"/>
</dbReference>